<dbReference type="Proteomes" id="UP001157133">
    <property type="component" value="Unassembled WGS sequence"/>
</dbReference>
<evidence type="ECO:0000259" key="2">
    <source>
        <dbReference type="PROSITE" id="PS51549"/>
    </source>
</evidence>
<keyword evidence="4" id="KW-1185">Reference proteome</keyword>
<dbReference type="Pfam" id="PF10517">
    <property type="entry name" value="DM13"/>
    <property type="match status" value="1"/>
</dbReference>
<proteinExistence type="predicted"/>
<feature type="domain" description="DM13" evidence="2">
    <location>
        <begin position="53"/>
        <end position="158"/>
    </location>
</feature>
<evidence type="ECO:0000313" key="3">
    <source>
        <dbReference type="EMBL" id="GLX83608.1"/>
    </source>
</evidence>
<sequence>MNIKNKLLLVMSHLAIGIIGFAVGIYSLPILTEPPTPSATEIAAKSVDRKFSTSFTRDLKDSDALHWGEGDIVISEHYITFTGKLAPGPNYKLYLSPTFVETEVDFKRLNSTMVEVDDILTFTNFIANIPQGINTEEYNSLIIWCESFGEFITSAQYQ</sequence>
<keyword evidence="1" id="KW-0472">Membrane</keyword>
<gene>
    <name evidence="3" type="ORF">theurythT_30610</name>
</gene>
<dbReference type="RefSeq" id="WP_284209083.1">
    <property type="nucleotide sequence ID" value="NZ_BSSU01000018.1"/>
</dbReference>
<accession>A0ABQ6H626</accession>
<evidence type="ECO:0000256" key="1">
    <source>
        <dbReference type="SAM" id="Phobius"/>
    </source>
</evidence>
<name>A0ABQ6H626_9GAMM</name>
<keyword evidence="1" id="KW-1133">Transmembrane helix</keyword>
<evidence type="ECO:0000313" key="4">
    <source>
        <dbReference type="Proteomes" id="UP001157133"/>
    </source>
</evidence>
<organism evidence="3 4">
    <name type="scientific">Thalassotalea eurytherma</name>
    <dbReference type="NCBI Taxonomy" id="1144278"/>
    <lineage>
        <taxon>Bacteria</taxon>
        <taxon>Pseudomonadati</taxon>
        <taxon>Pseudomonadota</taxon>
        <taxon>Gammaproteobacteria</taxon>
        <taxon>Alteromonadales</taxon>
        <taxon>Colwelliaceae</taxon>
        <taxon>Thalassotalea</taxon>
    </lineage>
</organism>
<dbReference type="InterPro" id="IPR019545">
    <property type="entry name" value="DM13_domain"/>
</dbReference>
<dbReference type="PROSITE" id="PS51549">
    <property type="entry name" value="DM13"/>
    <property type="match status" value="1"/>
</dbReference>
<feature type="transmembrane region" description="Helical" evidence="1">
    <location>
        <begin position="7"/>
        <end position="28"/>
    </location>
</feature>
<keyword evidence="1" id="KW-0812">Transmembrane</keyword>
<dbReference type="EMBL" id="BSSU01000018">
    <property type="protein sequence ID" value="GLX83608.1"/>
    <property type="molecule type" value="Genomic_DNA"/>
</dbReference>
<reference evidence="3 4" key="1">
    <citation type="submission" date="2023-03" db="EMBL/GenBank/DDBJ databases">
        <title>Draft genome sequence of Thalassotalea eurytherma JCM 18482T.</title>
        <authorList>
            <person name="Sawabe T."/>
        </authorList>
    </citation>
    <scope>NUCLEOTIDE SEQUENCE [LARGE SCALE GENOMIC DNA]</scope>
    <source>
        <strain evidence="3 4">JCM 18482</strain>
    </source>
</reference>
<comment type="caution">
    <text evidence="3">The sequence shown here is derived from an EMBL/GenBank/DDBJ whole genome shotgun (WGS) entry which is preliminary data.</text>
</comment>
<protein>
    <recommendedName>
        <fullName evidence="2">DM13 domain-containing protein</fullName>
    </recommendedName>
</protein>